<name>A0A4Z1JEC7_9HELO</name>
<evidence type="ECO:0000256" key="1">
    <source>
        <dbReference type="SAM" id="MobiDB-lite"/>
    </source>
</evidence>
<gene>
    <name evidence="2" type="ORF">BELL_0553g00090</name>
</gene>
<evidence type="ECO:0000313" key="3">
    <source>
        <dbReference type="Proteomes" id="UP000297229"/>
    </source>
</evidence>
<feature type="compositionally biased region" description="Polar residues" evidence="1">
    <location>
        <begin position="129"/>
        <end position="150"/>
    </location>
</feature>
<protein>
    <submittedName>
        <fullName evidence="2">Uncharacterized protein</fullName>
    </submittedName>
</protein>
<comment type="caution">
    <text evidence="2">The sequence shown here is derived from an EMBL/GenBank/DDBJ whole genome shotgun (WGS) entry which is preliminary data.</text>
</comment>
<keyword evidence="3" id="KW-1185">Reference proteome</keyword>
<evidence type="ECO:0000313" key="2">
    <source>
        <dbReference type="EMBL" id="TGO71604.1"/>
    </source>
</evidence>
<dbReference type="EMBL" id="PQXM01000551">
    <property type="protein sequence ID" value="TGO71604.1"/>
    <property type="molecule type" value="Genomic_DNA"/>
</dbReference>
<dbReference type="Proteomes" id="UP000297229">
    <property type="component" value="Unassembled WGS sequence"/>
</dbReference>
<dbReference type="AlphaFoldDB" id="A0A4Z1JEC7"/>
<accession>A0A4Z1JEC7</accession>
<organism evidence="2 3">
    <name type="scientific">Botrytis elliptica</name>
    <dbReference type="NCBI Taxonomy" id="278938"/>
    <lineage>
        <taxon>Eukaryota</taxon>
        <taxon>Fungi</taxon>
        <taxon>Dikarya</taxon>
        <taxon>Ascomycota</taxon>
        <taxon>Pezizomycotina</taxon>
        <taxon>Leotiomycetes</taxon>
        <taxon>Helotiales</taxon>
        <taxon>Sclerotiniaceae</taxon>
        <taxon>Botrytis</taxon>
    </lineage>
</organism>
<reference evidence="2 3" key="1">
    <citation type="submission" date="2017-12" db="EMBL/GenBank/DDBJ databases">
        <title>Comparative genomics of Botrytis spp.</title>
        <authorList>
            <person name="Valero-Jimenez C.A."/>
            <person name="Tapia P."/>
            <person name="Veloso J."/>
            <person name="Silva-Moreno E."/>
            <person name="Staats M."/>
            <person name="Valdes J.H."/>
            <person name="Van Kan J.A.L."/>
        </authorList>
    </citation>
    <scope>NUCLEOTIDE SEQUENCE [LARGE SCALE GENOMIC DNA]</scope>
    <source>
        <strain evidence="2 3">Be9601</strain>
    </source>
</reference>
<feature type="region of interest" description="Disordered" evidence="1">
    <location>
        <begin position="129"/>
        <end position="156"/>
    </location>
</feature>
<proteinExistence type="predicted"/>
<sequence>MAASQSPLVRTRPSICLVQKVLIAKSLADQSNIQSTSANKNRASGSLRYLTMRMVFDHSRFYAPSTKSITSMKLDLRFLRALRGREDYSKHYDQAFTYKGWALLTYTCDRKMRAPTLLKPHANIESKLQPTNSTHFNLQSPKTRQDSTNQNGGGTSREYIQVLPSCHIKEIRFEFSSGEEEIVREGYPYYFKKNNGRMVMAGMRAGIRGEKKFSVVVLEFGEGYSYEEFFSSLRSVMRSVMGN</sequence>